<dbReference type="AlphaFoldDB" id="A0A1W2AUS4"/>
<dbReference type="Pfam" id="PF13556">
    <property type="entry name" value="HTH_30"/>
    <property type="match status" value="1"/>
</dbReference>
<name>A0A1W2AUS4_9FIRM</name>
<proteinExistence type="predicted"/>
<keyword evidence="1" id="KW-0472">Membrane</keyword>
<protein>
    <submittedName>
        <fullName evidence="4">PucR C-terminal helix-turn-helix domain-containing protein</fullName>
    </submittedName>
</protein>
<sequence>MQNKGVVKGFTAPFFIFQVICMAIMVKKLYKNGSFLYKMELLAGKGGLSNLVKWVHIIEDETVVSFLHGGELVFTAGILNRREDWMLRFAQRLHRAGASAMVVNLGPHTREIPGAVIQYCDEIDMPLFTIPWETKMVDMTRDFCHRIMRNEQMENNIVSALKDILFSPGHAESRIAELRQYGYQAESRFCFISLCISCIEPGTEEKGSLITAIAEKTAKDIREPFITFPYQENRIFVLIDYEEEEMDSFLTRFSEEVKRQAPALQLHMGVSSNQTGIHEQSANFEKAVSAMEMAKKRNEKIAYYDRLGVYKMLYALNDKSILRDYYRDVMGKLEQYDRDNNTKLMQTLRIYLENNGSLLLVSEKQYTHRNTVTNQLKKIETITGLNPFELEDKVKFYLSLYIKDIL</sequence>
<dbReference type="InterPro" id="IPR012914">
    <property type="entry name" value="PucR_dom"/>
</dbReference>
<feature type="domain" description="PucR C-terminal helix-turn-helix" evidence="3">
    <location>
        <begin position="344"/>
        <end position="401"/>
    </location>
</feature>
<dbReference type="InterPro" id="IPR042070">
    <property type="entry name" value="PucR_C-HTH_sf"/>
</dbReference>
<dbReference type="STRING" id="1122930.SAMN02745168_1969"/>
<keyword evidence="1" id="KW-1133">Transmembrane helix</keyword>
<feature type="domain" description="Purine catabolism PurC-like" evidence="2">
    <location>
        <begin position="32"/>
        <end position="147"/>
    </location>
</feature>
<evidence type="ECO:0000256" key="1">
    <source>
        <dbReference type="SAM" id="Phobius"/>
    </source>
</evidence>
<accession>A0A1W2AUS4</accession>
<evidence type="ECO:0000313" key="4">
    <source>
        <dbReference type="EMBL" id="SMC64445.1"/>
    </source>
</evidence>
<dbReference type="PANTHER" id="PTHR33744:SF1">
    <property type="entry name" value="DNA-BINDING TRANSCRIPTIONAL ACTIVATOR ADER"/>
    <property type="match status" value="1"/>
</dbReference>
<evidence type="ECO:0000259" key="3">
    <source>
        <dbReference type="Pfam" id="PF13556"/>
    </source>
</evidence>
<dbReference type="PANTHER" id="PTHR33744">
    <property type="entry name" value="CARBOHYDRATE DIACID REGULATOR"/>
    <property type="match status" value="1"/>
</dbReference>
<gene>
    <name evidence="4" type="ORF">SAMN02745168_1969</name>
</gene>
<organism evidence="4 5">
    <name type="scientific">Papillibacter cinnamivorans DSM 12816</name>
    <dbReference type="NCBI Taxonomy" id="1122930"/>
    <lineage>
        <taxon>Bacteria</taxon>
        <taxon>Bacillati</taxon>
        <taxon>Bacillota</taxon>
        <taxon>Clostridia</taxon>
        <taxon>Eubacteriales</taxon>
        <taxon>Oscillospiraceae</taxon>
        <taxon>Papillibacter</taxon>
    </lineage>
</organism>
<dbReference type="EMBL" id="FWXW01000004">
    <property type="protein sequence ID" value="SMC64445.1"/>
    <property type="molecule type" value="Genomic_DNA"/>
</dbReference>
<evidence type="ECO:0000259" key="2">
    <source>
        <dbReference type="Pfam" id="PF07905"/>
    </source>
</evidence>
<dbReference type="Proteomes" id="UP000192790">
    <property type="component" value="Unassembled WGS sequence"/>
</dbReference>
<reference evidence="4 5" key="1">
    <citation type="submission" date="2017-04" db="EMBL/GenBank/DDBJ databases">
        <authorList>
            <person name="Afonso C.L."/>
            <person name="Miller P.J."/>
            <person name="Scott M.A."/>
            <person name="Spackman E."/>
            <person name="Goraichik I."/>
            <person name="Dimitrov K.M."/>
            <person name="Suarez D.L."/>
            <person name="Swayne D.E."/>
        </authorList>
    </citation>
    <scope>NUCLEOTIDE SEQUENCE [LARGE SCALE GENOMIC DNA]</scope>
    <source>
        <strain evidence="4 5">DSM 12816</strain>
    </source>
</reference>
<dbReference type="InterPro" id="IPR025736">
    <property type="entry name" value="PucR_C-HTH_dom"/>
</dbReference>
<feature type="transmembrane region" description="Helical" evidence="1">
    <location>
        <begin position="12"/>
        <end position="30"/>
    </location>
</feature>
<evidence type="ECO:0000313" key="5">
    <source>
        <dbReference type="Proteomes" id="UP000192790"/>
    </source>
</evidence>
<dbReference type="Pfam" id="PF07905">
    <property type="entry name" value="PucR"/>
    <property type="match status" value="1"/>
</dbReference>
<keyword evidence="5" id="KW-1185">Reference proteome</keyword>
<dbReference type="Gene3D" id="1.10.10.2840">
    <property type="entry name" value="PucR C-terminal helix-turn-helix domain"/>
    <property type="match status" value="1"/>
</dbReference>
<keyword evidence="1" id="KW-0812">Transmembrane</keyword>
<dbReference type="InterPro" id="IPR051448">
    <property type="entry name" value="CdaR-like_regulators"/>
</dbReference>